<keyword evidence="4" id="KW-0532">Neurotransmitter transport</keyword>
<dbReference type="GO" id="GO:0046928">
    <property type="term" value="P:regulation of neurotransmitter secretion"/>
    <property type="evidence" value="ECO:0007669"/>
    <property type="project" value="TreeGrafter"/>
</dbReference>
<keyword evidence="2" id="KW-0813">Transport</keyword>
<evidence type="ECO:0000256" key="5">
    <source>
        <dbReference type="ARBA" id="ARBA00023018"/>
    </source>
</evidence>
<reference evidence="8" key="2">
    <citation type="submission" date="2025-09" db="UniProtKB">
        <authorList>
            <consortium name="Ensembl"/>
        </authorList>
    </citation>
    <scope>IDENTIFICATION</scope>
</reference>
<feature type="region of interest" description="Disordered" evidence="7">
    <location>
        <begin position="15"/>
        <end position="41"/>
    </location>
</feature>
<dbReference type="GeneTree" id="ENSGT00950000182938"/>
<dbReference type="GO" id="GO:0031201">
    <property type="term" value="C:SNARE complex"/>
    <property type="evidence" value="ECO:0007669"/>
    <property type="project" value="TreeGrafter"/>
</dbReference>
<dbReference type="OrthoDB" id="9942329at2759"/>
<keyword evidence="5" id="KW-0770">Synapse</keyword>
<comment type="subcellular location">
    <subcellularLocation>
        <location evidence="6">Synapse</location>
    </subcellularLocation>
</comment>
<name>A0A3B3RMX6_9TELE</name>
<evidence type="ECO:0000256" key="1">
    <source>
        <dbReference type="ARBA" id="ARBA00005396"/>
    </source>
</evidence>
<dbReference type="InterPro" id="IPR008849">
    <property type="entry name" value="Synaphin"/>
</dbReference>
<comment type="similarity">
    <text evidence="1">Belongs to the complexin/synaphin family.</text>
</comment>
<dbReference type="Proteomes" id="UP000261540">
    <property type="component" value="Unplaced"/>
</dbReference>
<reference evidence="8" key="1">
    <citation type="submission" date="2025-08" db="UniProtKB">
        <authorList>
            <consortium name="Ensembl"/>
        </authorList>
    </citation>
    <scope>IDENTIFICATION</scope>
</reference>
<keyword evidence="9" id="KW-1185">Reference proteome</keyword>
<dbReference type="GO" id="GO:0019905">
    <property type="term" value="F:syntaxin binding"/>
    <property type="evidence" value="ECO:0007669"/>
    <property type="project" value="InterPro"/>
</dbReference>
<dbReference type="AlphaFoldDB" id="A0A3B3RMX6"/>
<dbReference type="PANTHER" id="PTHR16705">
    <property type="entry name" value="COMPLEXIN"/>
    <property type="match status" value="1"/>
</dbReference>
<evidence type="ECO:0000256" key="4">
    <source>
        <dbReference type="ARBA" id="ARBA00022775"/>
    </source>
</evidence>
<evidence type="ECO:0000256" key="3">
    <source>
        <dbReference type="ARBA" id="ARBA00022483"/>
    </source>
</evidence>
<keyword evidence="3" id="KW-0268">Exocytosis</keyword>
<evidence type="ECO:0000256" key="6">
    <source>
        <dbReference type="ARBA" id="ARBA00034103"/>
    </source>
</evidence>
<sequence>MSFLIKHVVGGPLKTLTGGLGEEEMEGEKSEGAAKGTTEEEYEAIQQQIVDEKNEREAGFAQKKAERAAVRTHFRDKYRLKQNDTDVAQIQEGGEVQLPTDLARMIAEDNQEEEHKQSIIGQLSNIQNMDLDELKDKAQASIEDLKQCAEKCCVM</sequence>
<dbReference type="GO" id="GO:0043195">
    <property type="term" value="C:terminal bouton"/>
    <property type="evidence" value="ECO:0007669"/>
    <property type="project" value="TreeGrafter"/>
</dbReference>
<evidence type="ECO:0000256" key="2">
    <source>
        <dbReference type="ARBA" id="ARBA00022448"/>
    </source>
</evidence>
<organism evidence="8 9">
    <name type="scientific">Paramormyrops kingsleyae</name>
    <dbReference type="NCBI Taxonomy" id="1676925"/>
    <lineage>
        <taxon>Eukaryota</taxon>
        <taxon>Metazoa</taxon>
        <taxon>Chordata</taxon>
        <taxon>Craniata</taxon>
        <taxon>Vertebrata</taxon>
        <taxon>Euteleostomi</taxon>
        <taxon>Actinopterygii</taxon>
        <taxon>Neopterygii</taxon>
        <taxon>Teleostei</taxon>
        <taxon>Osteoglossocephala</taxon>
        <taxon>Osteoglossomorpha</taxon>
        <taxon>Osteoglossiformes</taxon>
        <taxon>Mormyridae</taxon>
        <taxon>Paramormyrops</taxon>
    </lineage>
</organism>
<dbReference type="PANTHER" id="PTHR16705:SF5">
    <property type="entry name" value="COMPLEXIN-3"/>
    <property type="match status" value="1"/>
</dbReference>
<evidence type="ECO:0000256" key="7">
    <source>
        <dbReference type="SAM" id="MobiDB-lite"/>
    </source>
</evidence>
<protein>
    <submittedName>
        <fullName evidence="8">Complexin 3</fullName>
    </submittedName>
</protein>
<proteinExistence type="inferred from homology"/>
<dbReference type="Ensembl" id="ENSPKIT00000036038.1">
    <property type="protein sequence ID" value="ENSPKIP00000019195.1"/>
    <property type="gene ID" value="ENSPKIG00000004458.1"/>
</dbReference>
<dbReference type="Pfam" id="PF05835">
    <property type="entry name" value="Synaphin"/>
    <property type="match status" value="1"/>
</dbReference>
<evidence type="ECO:0000313" key="9">
    <source>
        <dbReference type="Proteomes" id="UP000261540"/>
    </source>
</evidence>
<dbReference type="CDD" id="cd22809">
    <property type="entry name" value="Complexin_NTD_CPLX_III_IV"/>
    <property type="match status" value="1"/>
</dbReference>
<dbReference type="GO" id="GO:0016079">
    <property type="term" value="P:synaptic vesicle exocytosis"/>
    <property type="evidence" value="ECO:0007669"/>
    <property type="project" value="TreeGrafter"/>
</dbReference>
<accession>A0A3B3RMX6</accession>
<evidence type="ECO:0000313" key="8">
    <source>
        <dbReference type="Ensembl" id="ENSPKIP00000019195.1"/>
    </source>
</evidence>